<organism evidence="1 2">
    <name type="scientific">Sphingomonas montanisoli</name>
    <dbReference type="NCBI Taxonomy" id="2606412"/>
    <lineage>
        <taxon>Bacteria</taxon>
        <taxon>Pseudomonadati</taxon>
        <taxon>Pseudomonadota</taxon>
        <taxon>Alphaproteobacteria</taxon>
        <taxon>Sphingomonadales</taxon>
        <taxon>Sphingomonadaceae</taxon>
        <taxon>Sphingomonas</taxon>
    </lineage>
</organism>
<protein>
    <submittedName>
        <fullName evidence="1">Uncharacterized protein</fullName>
    </submittedName>
</protein>
<gene>
    <name evidence="1" type="ORF">FYJ91_20000</name>
</gene>
<dbReference type="RefSeq" id="WP_149524094.1">
    <property type="nucleotide sequence ID" value="NZ_VTOU01000007.1"/>
</dbReference>
<dbReference type="EMBL" id="VTOU01000007">
    <property type="protein sequence ID" value="TZG24119.1"/>
    <property type="molecule type" value="Genomic_DNA"/>
</dbReference>
<keyword evidence="2" id="KW-1185">Reference proteome</keyword>
<dbReference type="Proteomes" id="UP000322077">
    <property type="component" value="Unassembled WGS sequence"/>
</dbReference>
<accession>A0A5D9BXA2</accession>
<name>A0A5D9BXA2_9SPHN</name>
<dbReference type="AlphaFoldDB" id="A0A5D9BXA2"/>
<comment type="caution">
    <text evidence="1">The sequence shown here is derived from an EMBL/GenBank/DDBJ whole genome shotgun (WGS) entry which is preliminary data.</text>
</comment>
<evidence type="ECO:0000313" key="1">
    <source>
        <dbReference type="EMBL" id="TZG24119.1"/>
    </source>
</evidence>
<evidence type="ECO:0000313" key="2">
    <source>
        <dbReference type="Proteomes" id="UP000322077"/>
    </source>
</evidence>
<proteinExistence type="predicted"/>
<sequence length="61" mass="7105">MSNVVYLEPMIDFDGDILEQFRALSTPMLKRMWDNVDRWGVYCDEIWQAMQEGGEGAYVAI</sequence>
<reference evidence="1 2" key="1">
    <citation type="submission" date="2019-08" db="EMBL/GenBank/DDBJ databases">
        <authorList>
            <person name="Wang G."/>
            <person name="Xu Z."/>
        </authorList>
    </citation>
    <scope>NUCLEOTIDE SEQUENCE [LARGE SCALE GENOMIC DNA]</scope>
    <source>
        <strain evidence="1 2">ZX</strain>
    </source>
</reference>